<keyword evidence="9" id="KW-1185">Reference proteome</keyword>
<reference evidence="9" key="3">
    <citation type="journal article" date="2017" name="Plant Physiol. Biochem.">
        <title>Differential oxidative and antioxidative response of duckweed Lemna minor toward plant growth promoting/inhibiting bacteria.</title>
        <authorList>
            <person name="Ishizawa H."/>
            <person name="Kuroda M."/>
            <person name="Morikawa M."/>
            <person name="Ike M."/>
        </authorList>
    </citation>
    <scope>NUCLEOTIDE SEQUENCE [LARGE SCALE GENOMIC DNA]</scope>
    <source>
        <strain evidence="9">H3</strain>
    </source>
</reference>
<evidence type="ECO:0000256" key="6">
    <source>
        <dbReference type="SAM" id="Phobius"/>
    </source>
</evidence>
<feature type="transmembrane region" description="Helical" evidence="6">
    <location>
        <begin position="6"/>
        <end position="33"/>
    </location>
</feature>
<keyword evidence="2" id="KW-1003">Cell membrane</keyword>
<dbReference type="AlphaFoldDB" id="A0A3G9GD50"/>
<protein>
    <submittedName>
        <fullName evidence="8">Copper resistance protein CopD</fullName>
    </submittedName>
</protein>
<feature type="transmembrane region" description="Helical" evidence="6">
    <location>
        <begin position="224"/>
        <end position="245"/>
    </location>
</feature>
<keyword evidence="5 6" id="KW-0472">Membrane</keyword>
<feature type="domain" description="Copper resistance protein D" evidence="7">
    <location>
        <begin position="185"/>
        <end position="284"/>
    </location>
</feature>
<dbReference type="RefSeq" id="WP_167467094.1">
    <property type="nucleotide sequence ID" value="NZ_AP018823.1"/>
</dbReference>
<dbReference type="Pfam" id="PF05425">
    <property type="entry name" value="CopD"/>
    <property type="match status" value="1"/>
</dbReference>
<feature type="transmembrane region" description="Helical" evidence="6">
    <location>
        <begin position="152"/>
        <end position="171"/>
    </location>
</feature>
<evidence type="ECO:0000256" key="1">
    <source>
        <dbReference type="ARBA" id="ARBA00004651"/>
    </source>
</evidence>
<dbReference type="NCBIfam" id="NF033808">
    <property type="entry name" value="copper_CopD"/>
    <property type="match status" value="1"/>
</dbReference>
<evidence type="ECO:0000313" key="9">
    <source>
        <dbReference type="Proteomes" id="UP000198290"/>
    </source>
</evidence>
<comment type="subcellular location">
    <subcellularLocation>
        <location evidence="1">Cell membrane</location>
        <topology evidence="1">Multi-pass membrane protein</topology>
    </subcellularLocation>
</comment>
<evidence type="ECO:0000256" key="3">
    <source>
        <dbReference type="ARBA" id="ARBA00022692"/>
    </source>
</evidence>
<evidence type="ECO:0000256" key="2">
    <source>
        <dbReference type="ARBA" id="ARBA00022475"/>
    </source>
</evidence>
<dbReference type="Proteomes" id="UP000198290">
    <property type="component" value="Chromosome"/>
</dbReference>
<evidence type="ECO:0000256" key="4">
    <source>
        <dbReference type="ARBA" id="ARBA00022989"/>
    </source>
</evidence>
<dbReference type="InterPro" id="IPR032694">
    <property type="entry name" value="CopC/D"/>
</dbReference>
<sequence length="290" mass="30941">MNSADVLLWLCRWLTHGAALWLWGSALFLLALVPAGVRQPIWQALARWQRRASLVILLATLCALPLHSAILADGWTDSWQPATLLSVARDSGIGHAWCWQLAAALLLLLSSWPRRSLTSPGISALSSAALLSSLTLSGHAAMDGLGHQLTDLLHLLSSGAWLGALPLVLRLSGPSAAASPAVLRQIMLRFSTAGHGVVLLVIASGLGNLYLINGSLLPDSPSPYAILLGLKLLMVAGMTLLALYNRYYLVPRMASSPRALPCFQRAVRLQIALCLLALLLLACLGTLDPH</sequence>
<dbReference type="InterPro" id="IPR047689">
    <property type="entry name" value="CopD"/>
</dbReference>
<keyword evidence="4 6" id="KW-1133">Transmembrane helix</keyword>
<evidence type="ECO:0000313" key="8">
    <source>
        <dbReference type="EMBL" id="BBF85790.1"/>
    </source>
</evidence>
<dbReference type="GO" id="GO:0006825">
    <property type="term" value="P:copper ion transport"/>
    <property type="evidence" value="ECO:0007669"/>
    <property type="project" value="InterPro"/>
</dbReference>
<proteinExistence type="predicted"/>
<dbReference type="EMBL" id="AP018823">
    <property type="protein sequence ID" value="BBF85790.1"/>
    <property type="molecule type" value="Genomic_DNA"/>
</dbReference>
<dbReference type="GO" id="GO:0005886">
    <property type="term" value="C:plasma membrane"/>
    <property type="evidence" value="ECO:0007669"/>
    <property type="project" value="UniProtKB-SubCell"/>
</dbReference>
<feature type="transmembrane region" description="Helical" evidence="6">
    <location>
        <begin position="92"/>
        <end position="109"/>
    </location>
</feature>
<dbReference type="PANTHER" id="PTHR34820">
    <property type="entry name" value="INNER MEMBRANE PROTEIN YEBZ"/>
    <property type="match status" value="1"/>
</dbReference>
<name>A0A3G9GD50_9NEIS</name>
<gene>
    <name evidence="8" type="ORF">DLM_2175</name>
</gene>
<reference evidence="9" key="1">
    <citation type="journal article" date="2017" name="Biotechnol. Biofuels">
        <title>Evaluation of environmental bacterial communities as a factor affecting the growth of duckweed Lemna minor.</title>
        <authorList>
            <person name="Ishizawa H."/>
            <person name="Kuroda M."/>
            <person name="Morikawa M."/>
            <person name="Ike M."/>
        </authorList>
    </citation>
    <scope>NUCLEOTIDE SEQUENCE [LARGE SCALE GENOMIC DNA]</scope>
    <source>
        <strain evidence="9">H3</strain>
    </source>
</reference>
<dbReference type="InterPro" id="IPR008457">
    <property type="entry name" value="Cu-R_CopD_dom"/>
</dbReference>
<dbReference type="PANTHER" id="PTHR34820:SF4">
    <property type="entry name" value="INNER MEMBRANE PROTEIN YEBZ"/>
    <property type="match status" value="1"/>
</dbReference>
<feature type="transmembrane region" description="Helical" evidence="6">
    <location>
        <begin position="266"/>
        <end position="287"/>
    </location>
</feature>
<feature type="transmembrane region" description="Helical" evidence="6">
    <location>
        <begin position="54"/>
        <end position="72"/>
    </location>
</feature>
<evidence type="ECO:0000256" key="5">
    <source>
        <dbReference type="ARBA" id="ARBA00023136"/>
    </source>
</evidence>
<organism evidence="8 9">
    <name type="scientific">Aquitalea magnusonii</name>
    <dbReference type="NCBI Taxonomy" id="332411"/>
    <lineage>
        <taxon>Bacteria</taxon>
        <taxon>Pseudomonadati</taxon>
        <taxon>Pseudomonadota</taxon>
        <taxon>Betaproteobacteria</taxon>
        <taxon>Neisseriales</taxon>
        <taxon>Chromobacteriaceae</taxon>
        <taxon>Aquitalea</taxon>
    </lineage>
</organism>
<accession>A0A3G9GD50</accession>
<keyword evidence="3 6" id="KW-0812">Transmembrane</keyword>
<dbReference type="KEGG" id="amah:DLM_2175"/>
<evidence type="ECO:0000259" key="7">
    <source>
        <dbReference type="Pfam" id="PF05425"/>
    </source>
</evidence>
<reference evidence="8 9" key="2">
    <citation type="journal article" date="2017" name="Genome Announc.">
        <title>Draft genome sequence of Aquitalea magnusonii strain H3, a plant growth-promoting bacterium of duckweed Lemna minor.</title>
        <authorList>
            <person name="Ishizawa H."/>
            <person name="Kuroda M."/>
            <person name="Ike M."/>
        </authorList>
    </citation>
    <scope>NUCLEOTIDE SEQUENCE [LARGE SCALE GENOMIC DNA]</scope>
    <source>
        <strain evidence="8 9">H3</strain>
    </source>
</reference>
<feature type="transmembrane region" description="Helical" evidence="6">
    <location>
        <begin position="121"/>
        <end position="140"/>
    </location>
</feature>
<feature type="transmembrane region" description="Helical" evidence="6">
    <location>
        <begin position="192"/>
        <end position="212"/>
    </location>
</feature>